<sequence length="359" mass="41138">MLNLMHNPRKRSSPSSSYDAKSYTGRRLTNQAFEKLAQCFLDDGLDDINCFDTSKHNRNDTLSLTLATLIKEKYLNGTVYKKNIYLTDGVDCSAHDMNGFITVLTCTGRVVVISDDVKDYLKKSVRSLYSQIENIYDCVDENDKIQIQNMLCNPNLENETQVLCTWHLPRGRRQINRQYEAKAILMTGHYHQFDDCIEPLFVARCQTLLTNTPHAPNDSHSIKLILTDTMCIDEVSGHVETILGYSSSEIIKTSLNRIVVTDDIYILEQARRNCAQEKHCSTMCVIDIYSKMGEKFSFLCTMHSVFEGRRKALKYGLILQLIESKLRSSPKKEKLTEGFEIYIFGSVFDADSKYDIYNV</sequence>
<comment type="caution">
    <text evidence="2">The sequence shown here is derived from an EMBL/GenBank/DDBJ whole genome shotgun (WGS) entry which is preliminary data.</text>
</comment>
<dbReference type="SUPFAM" id="SSF55785">
    <property type="entry name" value="PYP-like sensor domain (PAS domain)"/>
    <property type="match status" value="1"/>
</dbReference>
<feature type="region of interest" description="Disordered" evidence="1">
    <location>
        <begin position="1"/>
        <end position="22"/>
    </location>
</feature>
<dbReference type="AlphaFoldDB" id="A0A815TGG9"/>
<dbReference type="Proteomes" id="UP000681722">
    <property type="component" value="Unassembled WGS sequence"/>
</dbReference>
<protein>
    <recommendedName>
        <fullName evidence="5">PAS domain-containing protein</fullName>
    </recommendedName>
</protein>
<evidence type="ECO:0000313" key="2">
    <source>
        <dbReference type="EMBL" id="CAF1504922.1"/>
    </source>
</evidence>
<name>A0A815TGG9_9BILA</name>
<evidence type="ECO:0000313" key="3">
    <source>
        <dbReference type="EMBL" id="CAF4366220.1"/>
    </source>
</evidence>
<dbReference type="InterPro" id="IPR035965">
    <property type="entry name" value="PAS-like_dom_sf"/>
</dbReference>
<dbReference type="CDD" id="cd00130">
    <property type="entry name" value="PAS"/>
    <property type="match status" value="1"/>
</dbReference>
<feature type="compositionally biased region" description="Low complexity" evidence="1">
    <location>
        <begin position="13"/>
        <end position="22"/>
    </location>
</feature>
<gene>
    <name evidence="2" type="ORF">GPM918_LOCUS36852</name>
    <name evidence="3" type="ORF">SRO942_LOCUS37601</name>
</gene>
<dbReference type="Proteomes" id="UP000663829">
    <property type="component" value="Unassembled WGS sequence"/>
</dbReference>
<accession>A0A815TGG9</accession>
<organism evidence="2 4">
    <name type="scientific">Didymodactylos carnosus</name>
    <dbReference type="NCBI Taxonomy" id="1234261"/>
    <lineage>
        <taxon>Eukaryota</taxon>
        <taxon>Metazoa</taxon>
        <taxon>Spiralia</taxon>
        <taxon>Gnathifera</taxon>
        <taxon>Rotifera</taxon>
        <taxon>Eurotatoria</taxon>
        <taxon>Bdelloidea</taxon>
        <taxon>Philodinida</taxon>
        <taxon>Philodinidae</taxon>
        <taxon>Didymodactylos</taxon>
    </lineage>
</organism>
<reference evidence="2" key="1">
    <citation type="submission" date="2021-02" db="EMBL/GenBank/DDBJ databases">
        <authorList>
            <person name="Nowell W R."/>
        </authorList>
    </citation>
    <scope>NUCLEOTIDE SEQUENCE</scope>
</reference>
<dbReference type="EMBL" id="CAJNOQ010022716">
    <property type="protein sequence ID" value="CAF1504922.1"/>
    <property type="molecule type" value="Genomic_DNA"/>
</dbReference>
<dbReference type="InterPro" id="IPR000014">
    <property type="entry name" value="PAS"/>
</dbReference>
<dbReference type="EMBL" id="CAJOBC010088240">
    <property type="protein sequence ID" value="CAF4366220.1"/>
    <property type="molecule type" value="Genomic_DNA"/>
</dbReference>
<proteinExistence type="predicted"/>
<dbReference type="OrthoDB" id="9998832at2759"/>
<evidence type="ECO:0008006" key="5">
    <source>
        <dbReference type="Google" id="ProtNLM"/>
    </source>
</evidence>
<dbReference type="Gene3D" id="3.30.450.20">
    <property type="entry name" value="PAS domain"/>
    <property type="match status" value="2"/>
</dbReference>
<keyword evidence="4" id="KW-1185">Reference proteome</keyword>
<evidence type="ECO:0000256" key="1">
    <source>
        <dbReference type="SAM" id="MobiDB-lite"/>
    </source>
</evidence>
<evidence type="ECO:0000313" key="4">
    <source>
        <dbReference type="Proteomes" id="UP000663829"/>
    </source>
</evidence>